<dbReference type="GO" id="GO:0098796">
    <property type="term" value="C:membrane protein complex"/>
    <property type="evidence" value="ECO:0007669"/>
    <property type="project" value="UniProtKB-ARBA"/>
</dbReference>
<dbReference type="InterPro" id="IPR027417">
    <property type="entry name" value="P-loop_NTPase"/>
</dbReference>
<dbReference type="InterPro" id="IPR003439">
    <property type="entry name" value="ABC_transporter-like_ATP-bd"/>
</dbReference>
<evidence type="ECO:0000256" key="3">
    <source>
        <dbReference type="ARBA" id="ARBA00022741"/>
    </source>
</evidence>
<gene>
    <name evidence="6" type="ORF">SAMN05518683_12220</name>
</gene>
<dbReference type="PANTHER" id="PTHR24220:SF674">
    <property type="entry name" value="BACITRACIN EXPORT ATP-BINDING PROTEIN BCEA"/>
    <property type="match status" value="1"/>
</dbReference>
<dbReference type="STRING" id="1884432.SAMN05518683_12220"/>
<dbReference type="SUPFAM" id="SSF52540">
    <property type="entry name" value="P-loop containing nucleoside triphosphate hydrolases"/>
    <property type="match status" value="1"/>
</dbReference>
<dbReference type="AlphaFoldDB" id="A0A1I5WRG6"/>
<keyword evidence="4 6" id="KW-0067">ATP-binding</keyword>
<evidence type="ECO:0000259" key="5">
    <source>
        <dbReference type="PROSITE" id="PS50893"/>
    </source>
</evidence>
<feature type="domain" description="ABC transporter" evidence="5">
    <location>
        <begin position="6"/>
        <end position="246"/>
    </location>
</feature>
<dbReference type="PANTHER" id="PTHR24220">
    <property type="entry name" value="IMPORT ATP-BINDING PROTEIN"/>
    <property type="match status" value="1"/>
</dbReference>
<name>A0A1I5WRG6_9BACI</name>
<dbReference type="FunFam" id="3.40.50.300:FF:000032">
    <property type="entry name" value="Export ABC transporter ATP-binding protein"/>
    <property type="match status" value="1"/>
</dbReference>
<dbReference type="GO" id="GO:0005524">
    <property type="term" value="F:ATP binding"/>
    <property type="evidence" value="ECO:0007669"/>
    <property type="project" value="UniProtKB-KW"/>
</dbReference>
<accession>A0A1I5WRG6</accession>
<dbReference type="Pfam" id="PF00005">
    <property type="entry name" value="ABC_tran"/>
    <property type="match status" value="1"/>
</dbReference>
<organism evidence="6 7">
    <name type="scientific">Salibacterium halotolerans</name>
    <dbReference type="NCBI Taxonomy" id="1884432"/>
    <lineage>
        <taxon>Bacteria</taxon>
        <taxon>Bacillati</taxon>
        <taxon>Bacillota</taxon>
        <taxon>Bacilli</taxon>
        <taxon>Bacillales</taxon>
        <taxon>Bacillaceae</taxon>
    </lineage>
</organism>
<keyword evidence="2" id="KW-0813">Transport</keyword>
<dbReference type="SMART" id="SM00382">
    <property type="entry name" value="AAA"/>
    <property type="match status" value="1"/>
</dbReference>
<dbReference type="InterPro" id="IPR015854">
    <property type="entry name" value="ABC_transpr_LolD-like"/>
</dbReference>
<dbReference type="InterPro" id="IPR017911">
    <property type="entry name" value="MacB-like_ATP-bd"/>
</dbReference>
<sequence>MASSVVKVEDVNKVYGSRKEASYQALDNVSFSIGEGEFVGVMGASGSGKTTLLQTIAALDRVTSGSITIAGTNVTDMKEKELTDFRARRLGFIFQDFNLLENMTVYENIALPLFLQNQKGGSVREEVQRAAGMLGMEDTLSKYPAMISGGQKQRAAAARALVHHPSMILADEPTGALDSGNAKGLLETLQHLNENHGVTIMMVTHDAFSASYCGRILFLEDGRLYKEMQRNGTREEFFKQILDEQAEAGKKKL</sequence>
<proteinExistence type="inferred from homology"/>
<evidence type="ECO:0000256" key="4">
    <source>
        <dbReference type="ARBA" id="ARBA00022840"/>
    </source>
</evidence>
<keyword evidence="7" id="KW-1185">Reference proteome</keyword>
<evidence type="ECO:0000313" key="7">
    <source>
        <dbReference type="Proteomes" id="UP000198892"/>
    </source>
</evidence>
<dbReference type="CDD" id="cd03255">
    <property type="entry name" value="ABC_MJ0796_LolCDE_FtsE"/>
    <property type="match status" value="1"/>
</dbReference>
<dbReference type="OrthoDB" id="9791546at2"/>
<reference evidence="7" key="1">
    <citation type="submission" date="2016-10" db="EMBL/GenBank/DDBJ databases">
        <authorList>
            <person name="Varghese N."/>
            <person name="Submissions S."/>
        </authorList>
    </citation>
    <scope>NUCLEOTIDE SEQUENCE [LARGE SCALE GENOMIC DNA]</scope>
    <source>
        <strain evidence="7">S7</strain>
    </source>
</reference>
<evidence type="ECO:0000313" key="6">
    <source>
        <dbReference type="EMBL" id="SFQ22392.1"/>
    </source>
</evidence>
<dbReference type="InterPro" id="IPR003593">
    <property type="entry name" value="AAA+_ATPase"/>
</dbReference>
<comment type="similarity">
    <text evidence="1">Belongs to the ABC transporter superfamily.</text>
</comment>
<dbReference type="GO" id="GO:0022857">
    <property type="term" value="F:transmembrane transporter activity"/>
    <property type="evidence" value="ECO:0007669"/>
    <property type="project" value="TreeGrafter"/>
</dbReference>
<evidence type="ECO:0000256" key="1">
    <source>
        <dbReference type="ARBA" id="ARBA00005417"/>
    </source>
</evidence>
<dbReference type="EMBL" id="FOXD01000022">
    <property type="protein sequence ID" value="SFQ22392.1"/>
    <property type="molecule type" value="Genomic_DNA"/>
</dbReference>
<dbReference type="Gene3D" id="3.40.50.300">
    <property type="entry name" value="P-loop containing nucleotide triphosphate hydrolases"/>
    <property type="match status" value="1"/>
</dbReference>
<protein>
    <submittedName>
        <fullName evidence="6">Putative ABC transport system ATP-binding protein</fullName>
    </submittedName>
</protein>
<dbReference type="RefSeq" id="WP_093338778.1">
    <property type="nucleotide sequence ID" value="NZ_FOXD01000022.1"/>
</dbReference>
<dbReference type="Proteomes" id="UP000198892">
    <property type="component" value="Unassembled WGS sequence"/>
</dbReference>
<dbReference type="GO" id="GO:0016887">
    <property type="term" value="F:ATP hydrolysis activity"/>
    <property type="evidence" value="ECO:0007669"/>
    <property type="project" value="InterPro"/>
</dbReference>
<dbReference type="PROSITE" id="PS50893">
    <property type="entry name" value="ABC_TRANSPORTER_2"/>
    <property type="match status" value="1"/>
</dbReference>
<keyword evidence="3" id="KW-0547">Nucleotide-binding</keyword>
<evidence type="ECO:0000256" key="2">
    <source>
        <dbReference type="ARBA" id="ARBA00022448"/>
    </source>
</evidence>
<dbReference type="GO" id="GO:0005886">
    <property type="term" value="C:plasma membrane"/>
    <property type="evidence" value="ECO:0007669"/>
    <property type="project" value="TreeGrafter"/>
</dbReference>